<sequence>MARLNISPVMVILLLGSVAATILPGLAVPAPAPATAQQHLLECADKLGDCGKLVYLAVFVNGTTVTKDCCTRLLSVGKQCHHDLIVYATQRPTFKGNVSEILDKRPTFKGNVSEILDKSEQVWNDCVNSTPASLFH</sequence>
<reference evidence="8" key="1">
    <citation type="submission" date="2025-08" db="UniProtKB">
        <authorList>
            <consortium name="RefSeq"/>
        </authorList>
    </citation>
    <scope>IDENTIFICATION</scope>
    <source>
        <tissue evidence="8">Seedling</tissue>
    </source>
</reference>
<keyword evidence="4" id="KW-0446">Lipid-binding</keyword>
<feature type="chain" id="PRO_5046963338" evidence="5">
    <location>
        <begin position="21"/>
        <end position="136"/>
    </location>
</feature>
<dbReference type="RefSeq" id="XP_048321663.2">
    <property type="nucleotide sequence ID" value="XM_048465706.2"/>
</dbReference>
<dbReference type="Proteomes" id="UP001652623">
    <property type="component" value="Chromosome 11"/>
</dbReference>
<evidence type="ECO:0000259" key="6">
    <source>
        <dbReference type="Pfam" id="PF05617"/>
    </source>
</evidence>
<evidence type="ECO:0000256" key="3">
    <source>
        <dbReference type="ARBA" id="ARBA00022729"/>
    </source>
</evidence>
<dbReference type="InterPro" id="IPR008502">
    <property type="entry name" value="Prolamin-like"/>
</dbReference>
<organism evidence="7 8">
    <name type="scientific">Ziziphus jujuba</name>
    <name type="common">Chinese jujube</name>
    <name type="synonym">Ziziphus sativa</name>
    <dbReference type="NCBI Taxonomy" id="326968"/>
    <lineage>
        <taxon>Eukaryota</taxon>
        <taxon>Viridiplantae</taxon>
        <taxon>Streptophyta</taxon>
        <taxon>Embryophyta</taxon>
        <taxon>Tracheophyta</taxon>
        <taxon>Spermatophyta</taxon>
        <taxon>Magnoliopsida</taxon>
        <taxon>eudicotyledons</taxon>
        <taxon>Gunneridae</taxon>
        <taxon>Pentapetalae</taxon>
        <taxon>rosids</taxon>
        <taxon>fabids</taxon>
        <taxon>Rosales</taxon>
        <taxon>Rhamnaceae</taxon>
        <taxon>Paliureae</taxon>
        <taxon>Ziziphus</taxon>
    </lineage>
</organism>
<dbReference type="PANTHER" id="PTHR31951:SF22">
    <property type="entry name" value="ECA1 GAMETOGENESIS RELATED FAMILY"/>
    <property type="match status" value="1"/>
</dbReference>
<evidence type="ECO:0000313" key="7">
    <source>
        <dbReference type="Proteomes" id="UP001652623"/>
    </source>
</evidence>
<dbReference type="InterPro" id="IPR036312">
    <property type="entry name" value="Bifun_inhib/LTP/seed_sf"/>
</dbReference>
<comment type="function">
    <text evidence="1">Plant non-specific lipid-transfer proteins transfer phospholipids as well as galactolipids across membranes. May play a role in wax or cutin deposition in the cell walls of expanding epidermal cells and certain secretory tissues.</text>
</comment>
<proteinExistence type="predicted"/>
<gene>
    <name evidence="8" type="primary">LOC125419514</name>
</gene>
<dbReference type="Pfam" id="PF05617">
    <property type="entry name" value="Prolamin_like"/>
    <property type="match status" value="1"/>
</dbReference>
<dbReference type="SUPFAM" id="SSF47699">
    <property type="entry name" value="Bifunctional inhibitor/lipid-transfer protein/seed storage 2S albumin"/>
    <property type="match status" value="1"/>
</dbReference>
<feature type="domain" description="Prolamin-like" evidence="6">
    <location>
        <begin position="42"/>
        <end position="127"/>
    </location>
</feature>
<dbReference type="PANTHER" id="PTHR31951">
    <property type="entry name" value="BIFUNCTIONAL INHIBITOR/LIPID-TRANSFER PROTEIN/SEED STORAGE 2S ALBUMIN SUPERFAMILY PROTEIN-RELATED"/>
    <property type="match status" value="1"/>
</dbReference>
<protein>
    <submittedName>
        <fullName evidence="8">Protein DOWN-REGULATED IN DIF1 11</fullName>
    </submittedName>
</protein>
<feature type="signal peptide" evidence="5">
    <location>
        <begin position="1"/>
        <end position="20"/>
    </location>
</feature>
<evidence type="ECO:0000256" key="1">
    <source>
        <dbReference type="ARBA" id="ARBA00003211"/>
    </source>
</evidence>
<evidence type="ECO:0000313" key="8">
    <source>
        <dbReference type="RefSeq" id="XP_048321663.2"/>
    </source>
</evidence>
<keyword evidence="3 5" id="KW-0732">Signal</keyword>
<keyword evidence="7" id="KW-1185">Reference proteome</keyword>
<accession>A0ABM3I6Q8</accession>
<evidence type="ECO:0000256" key="5">
    <source>
        <dbReference type="SAM" id="SignalP"/>
    </source>
</evidence>
<keyword evidence="2" id="KW-0813">Transport</keyword>
<evidence type="ECO:0000256" key="2">
    <source>
        <dbReference type="ARBA" id="ARBA00022448"/>
    </source>
</evidence>
<evidence type="ECO:0000256" key="4">
    <source>
        <dbReference type="ARBA" id="ARBA00023121"/>
    </source>
</evidence>
<name>A0ABM3I6Q8_ZIZJJ</name>
<dbReference type="GeneID" id="125419514"/>